<dbReference type="PANTHER" id="PTHR42760:SF40">
    <property type="entry name" value="3-OXOACYL-[ACYL-CARRIER-PROTEIN] REDUCTASE, CHLOROPLASTIC"/>
    <property type="match status" value="1"/>
</dbReference>
<evidence type="ECO:0000259" key="3">
    <source>
        <dbReference type="SMART" id="SM00822"/>
    </source>
</evidence>
<dbReference type="InterPro" id="IPR036291">
    <property type="entry name" value="NAD(P)-bd_dom_sf"/>
</dbReference>
<dbReference type="RefSeq" id="WP_169414367.1">
    <property type="nucleotide sequence ID" value="NZ_JAAXKZ010000077.1"/>
</dbReference>
<dbReference type="SUPFAM" id="SSF51735">
    <property type="entry name" value="NAD(P)-binding Rossmann-fold domains"/>
    <property type="match status" value="1"/>
</dbReference>
<name>A0A848DLL9_9PSEU</name>
<keyword evidence="2 4" id="KW-0560">Oxidoreductase</keyword>
<reference evidence="4 5" key="1">
    <citation type="submission" date="2020-04" db="EMBL/GenBank/DDBJ databases">
        <authorList>
            <person name="Klaysubun C."/>
            <person name="Duangmal K."/>
            <person name="Lipun K."/>
        </authorList>
    </citation>
    <scope>NUCLEOTIDE SEQUENCE [LARGE SCALE GENOMIC DNA]</scope>
    <source>
        <strain evidence="4 5">DSM 45300</strain>
    </source>
</reference>
<dbReference type="Pfam" id="PF13561">
    <property type="entry name" value="adh_short_C2"/>
    <property type="match status" value="1"/>
</dbReference>
<dbReference type="NCBIfam" id="NF005559">
    <property type="entry name" value="PRK07231.1"/>
    <property type="match status" value="1"/>
</dbReference>
<dbReference type="CDD" id="cd05233">
    <property type="entry name" value="SDR_c"/>
    <property type="match status" value="1"/>
</dbReference>
<evidence type="ECO:0000256" key="2">
    <source>
        <dbReference type="ARBA" id="ARBA00023002"/>
    </source>
</evidence>
<dbReference type="EMBL" id="JAAXKZ010000077">
    <property type="protein sequence ID" value="NMH93670.1"/>
    <property type="molecule type" value="Genomic_DNA"/>
</dbReference>
<dbReference type="InterPro" id="IPR057326">
    <property type="entry name" value="KR_dom"/>
</dbReference>
<dbReference type="FunFam" id="3.40.50.720:FF:000084">
    <property type="entry name" value="Short-chain dehydrogenase reductase"/>
    <property type="match status" value="1"/>
</dbReference>
<keyword evidence="5" id="KW-1185">Reference proteome</keyword>
<accession>A0A848DLL9</accession>
<dbReference type="Gene3D" id="3.40.50.720">
    <property type="entry name" value="NAD(P)-binding Rossmann-like Domain"/>
    <property type="match status" value="1"/>
</dbReference>
<comment type="caution">
    <text evidence="4">The sequence shown here is derived from an EMBL/GenBank/DDBJ whole genome shotgun (WGS) entry which is preliminary data.</text>
</comment>
<protein>
    <submittedName>
        <fullName evidence="4">Glucose 1-dehydrogenase</fullName>
        <ecNumber evidence="4">1.1.1.47</ecNumber>
    </submittedName>
</protein>
<dbReference type="SMART" id="SM00822">
    <property type="entry name" value="PKS_KR"/>
    <property type="match status" value="1"/>
</dbReference>
<evidence type="ECO:0000256" key="1">
    <source>
        <dbReference type="ARBA" id="ARBA00006484"/>
    </source>
</evidence>
<feature type="domain" description="Ketoreductase" evidence="3">
    <location>
        <begin position="15"/>
        <end position="200"/>
    </location>
</feature>
<dbReference type="GO" id="GO:0047936">
    <property type="term" value="F:glucose 1-dehydrogenase [NAD(P)+] activity"/>
    <property type="evidence" value="ECO:0007669"/>
    <property type="project" value="UniProtKB-EC"/>
</dbReference>
<proteinExistence type="inferred from homology"/>
<gene>
    <name evidence="4" type="ORF">HF519_19230</name>
</gene>
<dbReference type="InterPro" id="IPR002347">
    <property type="entry name" value="SDR_fam"/>
</dbReference>
<dbReference type="Proteomes" id="UP000586918">
    <property type="component" value="Unassembled WGS sequence"/>
</dbReference>
<dbReference type="GO" id="GO:0030497">
    <property type="term" value="P:fatty acid elongation"/>
    <property type="evidence" value="ECO:0007669"/>
    <property type="project" value="TreeGrafter"/>
</dbReference>
<sequence length="254" mass="26098">MSTQTPANGFDLTGKVALITGGSRGLGREMALAFAGAGADVAVASRNLAACEAVADEIRALGRESFAYACHLGRWEQVGELADAVLDRFGRVDVLVNNAGKSPLYDDLADVSEAMYDSVLDLNLKGPFRLTTLLAGRMRDGGGGSVINVSSVAAIRPDPSAAPYSAAKAGLNALTVALAHAYGPAVRVNAIMPGAFATDISTHWDDEVRTTLAGRAALNRVGRPSEITGAALYLASDAASFTTGSVLTVDGGTR</sequence>
<evidence type="ECO:0000313" key="4">
    <source>
        <dbReference type="EMBL" id="NMH93670.1"/>
    </source>
</evidence>
<dbReference type="AlphaFoldDB" id="A0A848DLL9"/>
<dbReference type="PRINTS" id="PR00081">
    <property type="entry name" value="GDHRDH"/>
</dbReference>
<dbReference type="PANTHER" id="PTHR42760">
    <property type="entry name" value="SHORT-CHAIN DEHYDROGENASES/REDUCTASES FAMILY MEMBER"/>
    <property type="match status" value="1"/>
</dbReference>
<dbReference type="PRINTS" id="PR00080">
    <property type="entry name" value="SDRFAMILY"/>
</dbReference>
<organism evidence="4 5">
    <name type="scientific">Pseudonocardia bannensis</name>
    <dbReference type="NCBI Taxonomy" id="630973"/>
    <lineage>
        <taxon>Bacteria</taxon>
        <taxon>Bacillati</taxon>
        <taxon>Actinomycetota</taxon>
        <taxon>Actinomycetes</taxon>
        <taxon>Pseudonocardiales</taxon>
        <taxon>Pseudonocardiaceae</taxon>
        <taxon>Pseudonocardia</taxon>
    </lineage>
</organism>
<comment type="similarity">
    <text evidence="1">Belongs to the short-chain dehydrogenases/reductases (SDR) family.</text>
</comment>
<dbReference type="EC" id="1.1.1.47" evidence="4"/>
<evidence type="ECO:0000313" key="5">
    <source>
        <dbReference type="Proteomes" id="UP000586918"/>
    </source>
</evidence>
<dbReference type="PROSITE" id="PS00061">
    <property type="entry name" value="ADH_SHORT"/>
    <property type="match status" value="1"/>
</dbReference>
<dbReference type="InterPro" id="IPR020904">
    <property type="entry name" value="Sc_DH/Rdtase_CS"/>
</dbReference>